<feature type="chain" id="PRO_5040456234" evidence="2">
    <location>
        <begin position="21"/>
        <end position="285"/>
    </location>
</feature>
<dbReference type="AlphaFoldDB" id="A0A9N7VAP9"/>
<dbReference type="Gene3D" id="2.60.40.10">
    <property type="entry name" value="Immunoglobulins"/>
    <property type="match status" value="2"/>
</dbReference>
<reference evidence="5" key="1">
    <citation type="submission" date="2020-03" db="EMBL/GenBank/DDBJ databases">
        <authorList>
            <person name="Weist P."/>
        </authorList>
    </citation>
    <scope>NUCLEOTIDE SEQUENCE</scope>
</reference>
<evidence type="ECO:0000313" key="6">
    <source>
        <dbReference type="Proteomes" id="UP001153269"/>
    </source>
</evidence>
<dbReference type="InterPro" id="IPR050650">
    <property type="entry name" value="Type-II_Cytokine-TF_Rcpt"/>
</dbReference>
<dbReference type="Proteomes" id="UP001153269">
    <property type="component" value="Unassembled WGS sequence"/>
</dbReference>
<dbReference type="InterPro" id="IPR036116">
    <property type="entry name" value="FN3_sf"/>
</dbReference>
<protein>
    <submittedName>
        <fullName evidence="5">Uncharacterized protein</fullName>
    </submittedName>
</protein>
<keyword evidence="6" id="KW-1185">Reference proteome</keyword>
<dbReference type="PANTHER" id="PTHR20859:SF53">
    <property type="entry name" value="INTERLEUKIN-22 RECEPTOR SUBUNIT ALPHA-1"/>
    <property type="match status" value="1"/>
</dbReference>
<evidence type="ECO:0000259" key="4">
    <source>
        <dbReference type="Pfam" id="PF09294"/>
    </source>
</evidence>
<feature type="domain" description="Interferon/interleukin receptor" evidence="4">
    <location>
        <begin position="116"/>
        <end position="202"/>
    </location>
</feature>
<keyword evidence="1" id="KW-0812">Transmembrane</keyword>
<gene>
    <name evidence="5" type="ORF">PLEPLA_LOCUS35022</name>
</gene>
<keyword evidence="1" id="KW-0472">Membrane</keyword>
<evidence type="ECO:0000313" key="5">
    <source>
        <dbReference type="EMBL" id="CAB1447328.1"/>
    </source>
</evidence>
<feature type="transmembrane region" description="Helical" evidence="1">
    <location>
        <begin position="214"/>
        <end position="237"/>
    </location>
</feature>
<dbReference type="PANTHER" id="PTHR20859">
    <property type="entry name" value="INTERFERON/INTERLEUKIN RECEPTOR"/>
    <property type="match status" value="1"/>
</dbReference>
<name>A0A9N7VAP9_PLEPL</name>
<proteinExistence type="predicted"/>
<evidence type="ECO:0000256" key="1">
    <source>
        <dbReference type="SAM" id="Phobius"/>
    </source>
</evidence>
<dbReference type="GO" id="GO:0005886">
    <property type="term" value="C:plasma membrane"/>
    <property type="evidence" value="ECO:0007669"/>
    <property type="project" value="TreeGrafter"/>
</dbReference>
<keyword evidence="1" id="KW-1133">Transmembrane helix</keyword>
<dbReference type="GO" id="GO:0004896">
    <property type="term" value="F:cytokine receptor activity"/>
    <property type="evidence" value="ECO:0007669"/>
    <property type="project" value="TreeGrafter"/>
</dbReference>
<feature type="signal peptide" evidence="2">
    <location>
        <begin position="1"/>
        <end position="20"/>
    </location>
</feature>
<dbReference type="InterPro" id="IPR003961">
    <property type="entry name" value="FN3_dom"/>
</dbReference>
<evidence type="ECO:0000259" key="3">
    <source>
        <dbReference type="Pfam" id="PF01108"/>
    </source>
</evidence>
<keyword evidence="2" id="KW-0732">Signal</keyword>
<dbReference type="Pfam" id="PF09294">
    <property type="entry name" value="Interfer-bind"/>
    <property type="match status" value="1"/>
</dbReference>
<evidence type="ECO:0000256" key="2">
    <source>
        <dbReference type="SAM" id="SignalP"/>
    </source>
</evidence>
<dbReference type="InterPro" id="IPR013783">
    <property type="entry name" value="Ig-like_fold"/>
</dbReference>
<comment type="caution">
    <text evidence="5">The sequence shown here is derived from an EMBL/GenBank/DDBJ whole genome shotgun (WGS) entry which is preliminary data.</text>
</comment>
<sequence>MFLTLLCIQAVVQVPVVSEATPAPPQNLHVDKWLLTWTPATEERDVTYTVQYLSFDNIVWKDVPGCSQTSFHSCNVTITRDESEDGCVMLRVQAERHGLTSEPVKFCSRYGDSCSPEVRLVARPGSLTVNLSRNHSIVWENADHVKHKVYYGKEGESLQKYEYGTSSVTILKLEEGQRYCTKVQYILYDKPVGLKSCTQCEVIPVSRHKPKQTYVIVTVVAVIFVAFLISWIGYVLIFRHQRIKHWLQPPCEIPQHFLMPFPGHQICSYTSSIREEHCDIISPIE</sequence>
<dbReference type="Pfam" id="PF01108">
    <property type="entry name" value="Tissue_fac"/>
    <property type="match status" value="1"/>
</dbReference>
<accession>A0A9N7VAP9</accession>
<dbReference type="SUPFAM" id="SSF49265">
    <property type="entry name" value="Fibronectin type III"/>
    <property type="match status" value="2"/>
</dbReference>
<organism evidence="5 6">
    <name type="scientific">Pleuronectes platessa</name>
    <name type="common">European plaice</name>
    <dbReference type="NCBI Taxonomy" id="8262"/>
    <lineage>
        <taxon>Eukaryota</taxon>
        <taxon>Metazoa</taxon>
        <taxon>Chordata</taxon>
        <taxon>Craniata</taxon>
        <taxon>Vertebrata</taxon>
        <taxon>Euteleostomi</taxon>
        <taxon>Actinopterygii</taxon>
        <taxon>Neopterygii</taxon>
        <taxon>Teleostei</taxon>
        <taxon>Neoteleostei</taxon>
        <taxon>Acanthomorphata</taxon>
        <taxon>Carangaria</taxon>
        <taxon>Pleuronectiformes</taxon>
        <taxon>Pleuronectoidei</taxon>
        <taxon>Pleuronectidae</taxon>
        <taxon>Pleuronectes</taxon>
    </lineage>
</organism>
<dbReference type="InterPro" id="IPR015373">
    <property type="entry name" value="Interferon/interleukin_rcp_dom"/>
</dbReference>
<dbReference type="EMBL" id="CADEAL010003943">
    <property type="protein sequence ID" value="CAB1447328.1"/>
    <property type="molecule type" value="Genomic_DNA"/>
</dbReference>
<feature type="domain" description="Fibronectin type-III" evidence="3">
    <location>
        <begin position="8"/>
        <end position="102"/>
    </location>
</feature>